<gene>
    <name evidence="2" type="ORF">QWU01_23000</name>
</gene>
<feature type="compositionally biased region" description="Polar residues" evidence="1">
    <location>
        <begin position="1"/>
        <end position="17"/>
    </location>
</feature>
<dbReference type="Proteomes" id="UP001276300">
    <property type="component" value="Unassembled WGS sequence"/>
</dbReference>
<dbReference type="EMBL" id="JAUEQX010000023">
    <property type="protein sequence ID" value="MDW3779672.1"/>
    <property type="molecule type" value="Genomic_DNA"/>
</dbReference>
<evidence type="ECO:0000256" key="1">
    <source>
        <dbReference type="SAM" id="MobiDB-lite"/>
    </source>
</evidence>
<evidence type="ECO:0000313" key="2">
    <source>
        <dbReference type="EMBL" id="MDW3779672.1"/>
    </source>
</evidence>
<proteinExistence type="predicted"/>
<dbReference type="InterPro" id="IPR022073">
    <property type="entry name" value="T4BSS_DotH_IcmK"/>
</dbReference>
<name>A0AAW9CCZ0_KLUCR</name>
<dbReference type="AlphaFoldDB" id="A0AAW9CCZ0"/>
<accession>A0AAW9CCZ0</accession>
<feature type="region of interest" description="Disordered" evidence="1">
    <location>
        <begin position="1"/>
        <end position="71"/>
    </location>
</feature>
<protein>
    <submittedName>
        <fullName evidence="2">DotH/IcmK family type IV secretion protein</fullName>
    </submittedName>
</protein>
<reference evidence="2" key="1">
    <citation type="journal article" date="2023" name="J Glob Antimicrob Resist">
        <title>Emergence of NDM-1 and KPC-3 carbapenemases in Kluyvera cryocrescens: Investigating genetic heterogeneity and acquisition routes of blaNDM-1 in Enterobacterales species in Portugal.</title>
        <authorList>
            <person name="Loiodice M."/>
            <person name="Ribeiro M."/>
            <person name="Peixe L."/>
            <person name="Novais A."/>
        </authorList>
    </citation>
    <scope>NUCLEOTIDE SEQUENCE</scope>
    <source>
        <strain evidence="2">K629</strain>
    </source>
</reference>
<comment type="caution">
    <text evidence="2">The sequence shown here is derived from an EMBL/GenBank/DDBJ whole genome shotgun (WGS) entry which is preliminary data.</text>
</comment>
<organism evidence="2 3">
    <name type="scientific">Kluyvera cryocrescens</name>
    <name type="common">Kluyvera citrophila</name>
    <dbReference type="NCBI Taxonomy" id="580"/>
    <lineage>
        <taxon>Bacteria</taxon>
        <taxon>Pseudomonadati</taxon>
        <taxon>Pseudomonadota</taxon>
        <taxon>Gammaproteobacteria</taxon>
        <taxon>Enterobacterales</taxon>
        <taxon>Enterobacteriaceae</taxon>
        <taxon>Kluyvera</taxon>
    </lineage>
</organism>
<sequence>MCGSASSASTDTPGWQNARTPLTTTPTSPASSGTAPVVSQQHAGVPATQIQGELPIPDGAPSIVDKAASLDSPLSADEVRQLRQRMTETDRSINAPMVSVVPRISSLTLNLSPGASIPLVRTALNNQSVITLTDINGSPWLQSDAPLNASPENFNVQYNGRNMVTITPLRAWAAGNISIYLKGLDVPVIVNVTSGETDTRAVSQEIDSRLDLRIPRQAPGTALASVPLEKIGIHDATLQAFLDGIPPKEARRLKFSGDVPDTTIWQTGDDLLVRSRAILRDEFEQTLSSADGTHLWRLPATPLLTFSVNGKSVHVTPELE</sequence>
<feature type="compositionally biased region" description="Low complexity" evidence="1">
    <location>
        <begin position="18"/>
        <end position="36"/>
    </location>
</feature>
<evidence type="ECO:0000313" key="3">
    <source>
        <dbReference type="Proteomes" id="UP001276300"/>
    </source>
</evidence>
<dbReference type="Pfam" id="PF12293">
    <property type="entry name" value="T4BSS_DotH_IcmK"/>
    <property type="match status" value="1"/>
</dbReference>